<evidence type="ECO:0000313" key="2">
    <source>
        <dbReference type="EMBL" id="KAG8230732.1"/>
    </source>
</evidence>
<dbReference type="GO" id="GO:0030424">
    <property type="term" value="C:axon"/>
    <property type="evidence" value="ECO:0007669"/>
    <property type="project" value="TreeGrafter"/>
</dbReference>
<name>A0A8K0K985_LADFU</name>
<dbReference type="InterPro" id="IPR028107">
    <property type="entry name" value="Spatacsin_C_dom"/>
</dbReference>
<feature type="non-terminal residue" evidence="2">
    <location>
        <position position="777"/>
    </location>
</feature>
<dbReference type="GO" id="GO:0007268">
    <property type="term" value="P:chemical synaptic transmission"/>
    <property type="evidence" value="ECO:0007669"/>
    <property type="project" value="TreeGrafter"/>
</dbReference>
<reference evidence="2" key="2">
    <citation type="submission" date="2017-10" db="EMBL/GenBank/DDBJ databases">
        <title>Ladona fulva Genome sequencing and assembly.</title>
        <authorList>
            <person name="Murali S."/>
            <person name="Richards S."/>
            <person name="Bandaranaike D."/>
            <person name="Bellair M."/>
            <person name="Blankenburg K."/>
            <person name="Chao H."/>
            <person name="Dinh H."/>
            <person name="Doddapaneni H."/>
            <person name="Dugan-Rocha S."/>
            <person name="Elkadiri S."/>
            <person name="Gnanaolivu R."/>
            <person name="Hernandez B."/>
            <person name="Skinner E."/>
            <person name="Javaid M."/>
            <person name="Lee S."/>
            <person name="Li M."/>
            <person name="Ming W."/>
            <person name="Munidasa M."/>
            <person name="Muniz J."/>
            <person name="Nguyen L."/>
            <person name="Hughes D."/>
            <person name="Osuji N."/>
            <person name="Pu L.-L."/>
            <person name="Puazo M."/>
            <person name="Qu C."/>
            <person name="Quiroz J."/>
            <person name="Raj R."/>
            <person name="Weissenberger G."/>
            <person name="Xin Y."/>
            <person name="Zou X."/>
            <person name="Han Y."/>
            <person name="Worley K."/>
            <person name="Muzny D."/>
            <person name="Gibbs R."/>
        </authorList>
    </citation>
    <scope>NUCLEOTIDE SEQUENCE</scope>
    <source>
        <strain evidence="2">Sampled in the wild</strain>
    </source>
</reference>
<gene>
    <name evidence="2" type="ORF">J437_LFUL011067</name>
</gene>
<dbReference type="Pfam" id="PF14649">
    <property type="entry name" value="Spatacsin_C"/>
    <property type="match status" value="1"/>
</dbReference>
<reference evidence="2" key="1">
    <citation type="submission" date="2013-04" db="EMBL/GenBank/DDBJ databases">
        <authorList>
            <person name="Qu J."/>
            <person name="Murali S.C."/>
            <person name="Bandaranaike D."/>
            <person name="Bellair M."/>
            <person name="Blankenburg K."/>
            <person name="Chao H."/>
            <person name="Dinh H."/>
            <person name="Doddapaneni H."/>
            <person name="Downs B."/>
            <person name="Dugan-Rocha S."/>
            <person name="Elkadiri S."/>
            <person name="Gnanaolivu R.D."/>
            <person name="Hernandez B."/>
            <person name="Javaid M."/>
            <person name="Jayaseelan J.C."/>
            <person name="Lee S."/>
            <person name="Li M."/>
            <person name="Ming W."/>
            <person name="Munidasa M."/>
            <person name="Muniz J."/>
            <person name="Nguyen L."/>
            <person name="Ongeri F."/>
            <person name="Osuji N."/>
            <person name="Pu L.-L."/>
            <person name="Puazo M."/>
            <person name="Qu C."/>
            <person name="Quiroz J."/>
            <person name="Raj R."/>
            <person name="Weissenberger G."/>
            <person name="Xin Y."/>
            <person name="Zou X."/>
            <person name="Han Y."/>
            <person name="Richards S."/>
            <person name="Worley K."/>
            <person name="Muzny D."/>
            <person name="Gibbs R."/>
        </authorList>
    </citation>
    <scope>NUCLEOTIDE SEQUENCE</scope>
    <source>
        <strain evidence="2">Sampled in the wild</strain>
    </source>
</reference>
<dbReference type="GO" id="GO:0048489">
    <property type="term" value="P:synaptic vesicle transport"/>
    <property type="evidence" value="ECO:0007669"/>
    <property type="project" value="TreeGrafter"/>
</dbReference>
<dbReference type="PANTHER" id="PTHR13650">
    <property type="entry name" value="SPATACSIN"/>
    <property type="match status" value="1"/>
</dbReference>
<organism evidence="2 3">
    <name type="scientific">Ladona fulva</name>
    <name type="common">Scarce chaser dragonfly</name>
    <name type="synonym">Libellula fulva</name>
    <dbReference type="NCBI Taxonomy" id="123851"/>
    <lineage>
        <taxon>Eukaryota</taxon>
        <taxon>Metazoa</taxon>
        <taxon>Ecdysozoa</taxon>
        <taxon>Arthropoda</taxon>
        <taxon>Hexapoda</taxon>
        <taxon>Insecta</taxon>
        <taxon>Pterygota</taxon>
        <taxon>Palaeoptera</taxon>
        <taxon>Odonata</taxon>
        <taxon>Epiprocta</taxon>
        <taxon>Anisoptera</taxon>
        <taxon>Libelluloidea</taxon>
        <taxon>Libellulidae</taxon>
        <taxon>Ladona</taxon>
    </lineage>
</organism>
<dbReference type="InterPro" id="IPR028103">
    <property type="entry name" value="Spatacsin"/>
</dbReference>
<dbReference type="GO" id="GO:0045202">
    <property type="term" value="C:synapse"/>
    <property type="evidence" value="ECO:0007669"/>
    <property type="project" value="TreeGrafter"/>
</dbReference>
<dbReference type="GO" id="GO:0005737">
    <property type="term" value="C:cytoplasm"/>
    <property type="evidence" value="ECO:0007669"/>
    <property type="project" value="TreeGrafter"/>
</dbReference>
<dbReference type="PANTHER" id="PTHR13650:SF0">
    <property type="entry name" value="SPATACSIN"/>
    <property type="match status" value="1"/>
</dbReference>
<comment type="caution">
    <text evidence="2">The sequence shown here is derived from an EMBL/GenBank/DDBJ whole genome shotgun (WGS) entry which is preliminary data.</text>
</comment>
<dbReference type="AlphaFoldDB" id="A0A8K0K985"/>
<evidence type="ECO:0000259" key="1">
    <source>
        <dbReference type="Pfam" id="PF14649"/>
    </source>
</evidence>
<dbReference type="Proteomes" id="UP000792457">
    <property type="component" value="Unassembled WGS sequence"/>
</dbReference>
<keyword evidence="3" id="KW-1185">Reference proteome</keyword>
<dbReference type="EMBL" id="KZ308507">
    <property type="protein sequence ID" value="KAG8230732.1"/>
    <property type="molecule type" value="Genomic_DNA"/>
</dbReference>
<dbReference type="GO" id="GO:0030425">
    <property type="term" value="C:dendrite"/>
    <property type="evidence" value="ECO:0007669"/>
    <property type="project" value="TreeGrafter"/>
</dbReference>
<accession>A0A8K0K985</accession>
<feature type="domain" description="Spatacsin C-terminal" evidence="1">
    <location>
        <begin position="450"/>
        <end position="764"/>
    </location>
</feature>
<protein>
    <recommendedName>
        <fullName evidence="1">Spatacsin C-terminal domain-containing protein</fullName>
    </recommendedName>
</protein>
<sequence>MFQISFKSLLFYNFYIIKILDSTTYIWKKNFGKYSSDSSKCHDQLQLGLNVRFGPSPIEACNTSFVTHGISPDVAARFFNEVANKISSVEERYKMLKMALHWLGKANKAKTSFLIGDRNEVLDADEVELNMWKCRLELEMDEKPSVEVFEGSNLLPLRLFTEKIHRRTVIREQVTMISETPTALGSLIGVHLEAGDLATAIRLETLFSHADRDVSLLLTCMALAEGDMYPEDAEQFVLAAEEGASTVMPFQPSRLCRPGSLQSLSPVSIKSHLIKMTTLPGECSTMNKEQTELCCKVLAMLERLVNQIQRGRSLGVRIVTCFRLAFYLNMPFIDILNLANPVESLRHHLWDVEDEDWVKFNAENSSSQEDNAQRKLSLASDILLAAQLDQVGKAEFLRYEIVAAIKEFEEPGNRGAGCSSGKVQMWGLSLDDHFPAILDLCEDDTTCSLLGDSLLMVANDLLSADPPHRRKVVELLIRSHDCHTRACNMEGISRILHHARILTSSLLLEEEWSLMVRLLTGIRRYTEMNYILLILREHEQFEYVLSKGMDKVPGLRVALLDFLRRHCPGDKELLRLVVLHFRLHSEAAELWLSEANAIIAGLPRYMTSSDSSPKMNLMAERCLEEKLPLLECSNKLKADLRLAIQSYSHAAEYYLQANQPNAASKCAHQAELTALQISIVDVPDTEIAPCLLLLESLQVALIVKTILSFPQAWILVRAYEVVGNWAAAIYTRYVLNGDSSYLADFLRCKTLTSTIMEDIARRYLLEGSNVSQEMNER</sequence>
<proteinExistence type="predicted"/>
<dbReference type="GO" id="GO:0007409">
    <property type="term" value="P:axonogenesis"/>
    <property type="evidence" value="ECO:0007669"/>
    <property type="project" value="TreeGrafter"/>
</dbReference>
<evidence type="ECO:0000313" key="3">
    <source>
        <dbReference type="Proteomes" id="UP000792457"/>
    </source>
</evidence>
<dbReference type="OrthoDB" id="2018754at2759"/>
<dbReference type="GO" id="GO:0008088">
    <property type="term" value="P:axo-dendritic transport"/>
    <property type="evidence" value="ECO:0007669"/>
    <property type="project" value="TreeGrafter"/>
</dbReference>